<organism evidence="2 3">
    <name type="scientific">Anopheles minimus</name>
    <dbReference type="NCBI Taxonomy" id="112268"/>
    <lineage>
        <taxon>Eukaryota</taxon>
        <taxon>Metazoa</taxon>
        <taxon>Ecdysozoa</taxon>
        <taxon>Arthropoda</taxon>
        <taxon>Hexapoda</taxon>
        <taxon>Insecta</taxon>
        <taxon>Pterygota</taxon>
        <taxon>Neoptera</taxon>
        <taxon>Endopterygota</taxon>
        <taxon>Diptera</taxon>
        <taxon>Nematocera</taxon>
        <taxon>Culicoidea</taxon>
        <taxon>Culicidae</taxon>
        <taxon>Anophelinae</taxon>
        <taxon>Anopheles</taxon>
    </lineage>
</organism>
<reference evidence="2" key="2">
    <citation type="submission" date="2020-05" db="UniProtKB">
        <authorList>
            <consortium name="EnsemblMetazoa"/>
        </authorList>
    </citation>
    <scope>IDENTIFICATION</scope>
    <source>
        <strain evidence="2">MINIMUS1</strain>
    </source>
</reference>
<dbReference type="VEuPathDB" id="VectorBase:AMIN000362"/>
<protein>
    <submittedName>
        <fullName evidence="2">Uncharacterized protein</fullName>
    </submittedName>
</protein>
<evidence type="ECO:0000256" key="1">
    <source>
        <dbReference type="SAM" id="MobiDB-lite"/>
    </source>
</evidence>
<accession>A0A182VQN3</accession>
<name>A0A182VQN3_9DIPT</name>
<dbReference type="Proteomes" id="UP000075920">
    <property type="component" value="Unassembled WGS sequence"/>
</dbReference>
<feature type="compositionally biased region" description="Basic and acidic residues" evidence="1">
    <location>
        <begin position="378"/>
        <end position="390"/>
    </location>
</feature>
<feature type="region of interest" description="Disordered" evidence="1">
    <location>
        <begin position="363"/>
        <end position="409"/>
    </location>
</feature>
<feature type="region of interest" description="Disordered" evidence="1">
    <location>
        <begin position="634"/>
        <end position="666"/>
    </location>
</feature>
<feature type="region of interest" description="Disordered" evidence="1">
    <location>
        <begin position="429"/>
        <end position="453"/>
    </location>
</feature>
<feature type="region of interest" description="Disordered" evidence="1">
    <location>
        <begin position="693"/>
        <end position="725"/>
    </location>
</feature>
<keyword evidence="3" id="KW-1185">Reference proteome</keyword>
<feature type="compositionally biased region" description="Low complexity" evidence="1">
    <location>
        <begin position="644"/>
        <end position="666"/>
    </location>
</feature>
<sequence>MEVQPFSSGVNVHTQLATNKRGTNVCIVVNASAVRKSGYYDTAEKKKRHTGKVFAGCSTKSIPMEDNTISLFMDVKLDIRERKLEFSHMKSWSRYFVRVEAVKCFPCYMRISFFTAPTDLTTELIVRINIPGLTVQMATSRTKQHSYGLFWKNNRKRCCAYFALETQLLCERHLRWMKKSIRNLELYRQEMMQLRRASRTPVYEIRQEMQPLDPFAVGATADGGMRDDMGIYQNLDNTQNIMGLQDILGPLPTVPVVERTEPNSANWSRRVSGMSGIYEEIRDDLAAPNSRLSRASIASGIYEEMKLVIASNEPIKEEVVTPPPPLPPRTRSNTNEGFDLQRSYTAPEAELMKKKRHHWLRLESMFGRRRTTSTDSQGSDKKNSNRKECKAGTTKPHTTAGSVPEKPGAVVHRDKVCRLRLVENKRNSFSSPDLSRLKISETPDGGPCDDGAGNSSCDNLSDGVGSCTSEFYLQRDIDYIEEDSCFASSEFINTSGMSLIEEGEVNVQPYPEGFGMLLPDVRRLNISERILDGFNRSANSSTVNLVGCVAAIGEKDCEIESGLTQMSSVVCPPPIKETDLDGYLEMGPVGTGFNRQKLLDEVVMYRKPTPTPQIALKGLESVVQSSEESIYMNMGGTEKEPIRSSSTSSSSSSSSSSSTNSSSGVSSASEQCYAALHDGTGKHRCSVDDKIPSYYPNEDLQRTSPNAKCKGGTEHHQITPPATTLPRAVRSAQRATAESTVEQYDRVQASFRTPKASSRRLRTLHGARLSPKDAAHHVESAASGSECSPKLYQKYATLARMSSSPCRTVEKGKPPLDDNGPEKGIVTTPVTTPISKRFGSLPRFGKIDLSPLRMKINSVLQRHNSGNL</sequence>
<evidence type="ECO:0000313" key="2">
    <source>
        <dbReference type="EnsemblMetazoa" id="AMIN000362-PA"/>
    </source>
</evidence>
<evidence type="ECO:0000313" key="3">
    <source>
        <dbReference type="Proteomes" id="UP000075920"/>
    </source>
</evidence>
<feature type="region of interest" description="Disordered" evidence="1">
    <location>
        <begin position="318"/>
        <end position="339"/>
    </location>
</feature>
<reference evidence="3" key="1">
    <citation type="submission" date="2013-03" db="EMBL/GenBank/DDBJ databases">
        <title>The Genome Sequence of Anopheles minimus MINIMUS1.</title>
        <authorList>
            <consortium name="The Broad Institute Genomics Platform"/>
            <person name="Neafsey D.E."/>
            <person name="Walton C."/>
            <person name="Walker B."/>
            <person name="Young S.K."/>
            <person name="Zeng Q."/>
            <person name="Gargeya S."/>
            <person name="Fitzgerald M."/>
            <person name="Haas B."/>
            <person name="Abouelleil A."/>
            <person name="Allen A.W."/>
            <person name="Alvarado L."/>
            <person name="Arachchi H.M."/>
            <person name="Berlin A.M."/>
            <person name="Chapman S.B."/>
            <person name="Gainer-Dewar J."/>
            <person name="Goldberg J."/>
            <person name="Griggs A."/>
            <person name="Gujja S."/>
            <person name="Hansen M."/>
            <person name="Howarth C."/>
            <person name="Imamovic A."/>
            <person name="Ireland A."/>
            <person name="Larimer J."/>
            <person name="McCowan C."/>
            <person name="Murphy C."/>
            <person name="Pearson M."/>
            <person name="Poon T.W."/>
            <person name="Priest M."/>
            <person name="Roberts A."/>
            <person name="Saif S."/>
            <person name="Shea T."/>
            <person name="Sisk P."/>
            <person name="Sykes S."/>
            <person name="Wortman J."/>
            <person name="Nusbaum C."/>
            <person name="Birren B."/>
        </authorList>
    </citation>
    <scope>NUCLEOTIDE SEQUENCE [LARGE SCALE GENOMIC DNA]</scope>
    <source>
        <strain evidence="3">MINIMUS1</strain>
    </source>
</reference>
<dbReference type="EnsemblMetazoa" id="AMIN000362-RA">
    <property type="protein sequence ID" value="AMIN000362-PA"/>
    <property type="gene ID" value="AMIN000362"/>
</dbReference>
<dbReference type="AlphaFoldDB" id="A0A182VQN3"/>
<feature type="region of interest" description="Disordered" evidence="1">
    <location>
        <begin position="805"/>
        <end position="829"/>
    </location>
</feature>
<proteinExistence type="predicted"/>